<gene>
    <name evidence="2" type="ORF">BDV40DRAFT_274113</name>
</gene>
<keyword evidence="1" id="KW-0472">Membrane</keyword>
<keyword evidence="3" id="KW-1185">Reference proteome</keyword>
<name>A0A5N6UKT9_ASPTM</name>
<evidence type="ECO:0000256" key="1">
    <source>
        <dbReference type="SAM" id="Phobius"/>
    </source>
</evidence>
<feature type="transmembrane region" description="Helical" evidence="1">
    <location>
        <begin position="30"/>
        <end position="51"/>
    </location>
</feature>
<keyword evidence="1" id="KW-0812">Transmembrane</keyword>
<keyword evidence="1" id="KW-1133">Transmembrane helix</keyword>
<accession>A0A5N6UKT9</accession>
<organism evidence="2 3">
    <name type="scientific">Aspergillus tamarii</name>
    <dbReference type="NCBI Taxonomy" id="41984"/>
    <lineage>
        <taxon>Eukaryota</taxon>
        <taxon>Fungi</taxon>
        <taxon>Dikarya</taxon>
        <taxon>Ascomycota</taxon>
        <taxon>Pezizomycotina</taxon>
        <taxon>Eurotiomycetes</taxon>
        <taxon>Eurotiomycetidae</taxon>
        <taxon>Eurotiales</taxon>
        <taxon>Aspergillaceae</taxon>
        <taxon>Aspergillus</taxon>
        <taxon>Aspergillus subgen. Circumdati</taxon>
    </lineage>
</organism>
<sequence length="64" mass="7147">MESVSCIHLYFHMISLIPVRWPLSMGRPDWMLSSGAVLGCRIGVLILSGLVRMSRCPFSKPLSL</sequence>
<reference evidence="2 3" key="1">
    <citation type="submission" date="2019-04" db="EMBL/GenBank/DDBJ databases">
        <title>Friends and foes A comparative genomics study of 23 Aspergillus species from section Flavi.</title>
        <authorList>
            <consortium name="DOE Joint Genome Institute"/>
            <person name="Kjaerbolling I."/>
            <person name="Vesth T."/>
            <person name="Frisvad J.C."/>
            <person name="Nybo J.L."/>
            <person name="Theobald S."/>
            <person name="Kildgaard S."/>
            <person name="Isbrandt T."/>
            <person name="Kuo A."/>
            <person name="Sato A."/>
            <person name="Lyhne E.K."/>
            <person name="Kogle M.E."/>
            <person name="Wiebenga A."/>
            <person name="Kun R.S."/>
            <person name="Lubbers R.J."/>
            <person name="Makela M.R."/>
            <person name="Barry K."/>
            <person name="Chovatia M."/>
            <person name="Clum A."/>
            <person name="Daum C."/>
            <person name="Haridas S."/>
            <person name="He G."/>
            <person name="LaButti K."/>
            <person name="Lipzen A."/>
            <person name="Mondo S."/>
            <person name="Riley R."/>
            <person name="Salamov A."/>
            <person name="Simmons B.A."/>
            <person name="Magnuson J.K."/>
            <person name="Henrissat B."/>
            <person name="Mortensen U.H."/>
            <person name="Larsen T.O."/>
            <person name="Devries R.P."/>
            <person name="Grigoriev I.V."/>
            <person name="Machida M."/>
            <person name="Baker S.E."/>
            <person name="Andersen M.R."/>
        </authorList>
    </citation>
    <scope>NUCLEOTIDE SEQUENCE [LARGE SCALE GENOMIC DNA]</scope>
    <source>
        <strain evidence="2 3">CBS 117626</strain>
    </source>
</reference>
<proteinExistence type="predicted"/>
<dbReference type="EMBL" id="ML738681">
    <property type="protein sequence ID" value="KAE8159090.1"/>
    <property type="molecule type" value="Genomic_DNA"/>
</dbReference>
<dbReference type="Proteomes" id="UP000326950">
    <property type="component" value="Unassembled WGS sequence"/>
</dbReference>
<evidence type="ECO:0000313" key="2">
    <source>
        <dbReference type="EMBL" id="KAE8159090.1"/>
    </source>
</evidence>
<protein>
    <submittedName>
        <fullName evidence="2">Uncharacterized protein</fullName>
    </submittedName>
</protein>
<evidence type="ECO:0000313" key="3">
    <source>
        <dbReference type="Proteomes" id="UP000326950"/>
    </source>
</evidence>
<dbReference type="AlphaFoldDB" id="A0A5N6UKT9"/>